<evidence type="ECO:0000313" key="15">
    <source>
        <dbReference type="Proteomes" id="UP000253975"/>
    </source>
</evidence>
<comment type="cofactor">
    <cofactor evidence="1">
        <name>[4Fe-4S] cluster</name>
        <dbReference type="ChEBI" id="CHEBI:49883"/>
    </cofactor>
</comment>
<dbReference type="SFLD" id="SFLDF00299">
    <property type="entry name" value="anaerobic_ribonucleoside-triph"/>
    <property type="match status" value="1"/>
</dbReference>
<dbReference type="Pfam" id="PF13353">
    <property type="entry name" value="Fer4_12"/>
    <property type="match status" value="1"/>
</dbReference>
<keyword evidence="9" id="KW-0408">Iron</keyword>
<sequence>MNYSAIKYFDIANGEGVRTSLFVSGCRRHCPYCFNGEAWRFDAGEPFDEAVQAKVIESLGAAFCDGLTILGGEPMEPENQEGLVEFVERVKREVPNKAIWCFTGDTLDELEPGGPHFTEFTNRLLDCVDVLVDGPFENDLHDITLRFRGSSNQRVIDMNATREAARAAGVKPSQAVALWQDEEVYATHSMKRDDVPEYFQHG</sequence>
<evidence type="ECO:0000256" key="6">
    <source>
        <dbReference type="ARBA" id="ARBA00022691"/>
    </source>
</evidence>
<evidence type="ECO:0000256" key="3">
    <source>
        <dbReference type="ARBA" id="ARBA00009777"/>
    </source>
</evidence>
<dbReference type="PANTHER" id="PTHR30352">
    <property type="entry name" value="PYRUVATE FORMATE-LYASE-ACTIVATING ENZYME"/>
    <property type="match status" value="1"/>
</dbReference>
<dbReference type="EC" id="1.97.1.-" evidence="12"/>
<dbReference type="SFLD" id="SFLDG01066">
    <property type="entry name" value="organic_radical-activating_enz"/>
    <property type="match status" value="1"/>
</dbReference>
<evidence type="ECO:0000256" key="1">
    <source>
        <dbReference type="ARBA" id="ARBA00001966"/>
    </source>
</evidence>
<dbReference type="OrthoDB" id="9782387at2"/>
<dbReference type="InterPro" id="IPR034457">
    <property type="entry name" value="Organic_radical-activating"/>
</dbReference>
<reference evidence="16" key="2">
    <citation type="submission" date="2018-05" db="EMBL/GenBank/DDBJ databases">
        <title>Genome Sequencing of selected type strains of the family Eggerthellaceae.</title>
        <authorList>
            <person name="Danylec N."/>
            <person name="Stoll D.A."/>
            <person name="Doetsch A."/>
            <person name="Huch M."/>
        </authorList>
    </citation>
    <scope>NUCLEOTIDE SEQUENCE [LARGE SCALE GENOMIC DNA]</scope>
    <source>
        <strain evidence="16">DSM 22006</strain>
    </source>
</reference>
<dbReference type="PROSITE" id="PS01087">
    <property type="entry name" value="RADICAL_ACTIVATING"/>
    <property type="match status" value="1"/>
</dbReference>
<evidence type="ECO:0000256" key="7">
    <source>
        <dbReference type="ARBA" id="ARBA00022723"/>
    </source>
</evidence>
<keyword evidence="7" id="KW-0479">Metal-binding</keyword>
<dbReference type="InterPro" id="IPR007197">
    <property type="entry name" value="rSAM"/>
</dbReference>
<comment type="function">
    <text evidence="2 12">Activation of anaerobic ribonucleoside-triphosphate reductase under anaerobic conditions by generation of an organic free radical, using S-adenosylmethionine and reduced flavodoxin as cosubstrates to produce 5'-deoxy-adenosine.</text>
</comment>
<dbReference type="InterPro" id="IPR012837">
    <property type="entry name" value="NrdG"/>
</dbReference>
<comment type="catalytic activity">
    <reaction evidence="11">
        <text>glycyl-[protein] + reduced [flavodoxin] + S-adenosyl-L-methionine = glycin-2-yl radical-[protein] + semiquinone [flavodoxin] + 5'-deoxyadenosine + L-methionine + H(+)</text>
        <dbReference type="Rhea" id="RHEA:61976"/>
        <dbReference type="Rhea" id="RHEA-COMP:10622"/>
        <dbReference type="Rhea" id="RHEA-COMP:14480"/>
        <dbReference type="Rhea" id="RHEA-COMP:15993"/>
        <dbReference type="Rhea" id="RHEA-COMP:15994"/>
        <dbReference type="ChEBI" id="CHEBI:15378"/>
        <dbReference type="ChEBI" id="CHEBI:17319"/>
        <dbReference type="ChEBI" id="CHEBI:29947"/>
        <dbReference type="ChEBI" id="CHEBI:32722"/>
        <dbReference type="ChEBI" id="CHEBI:57618"/>
        <dbReference type="ChEBI" id="CHEBI:57844"/>
        <dbReference type="ChEBI" id="CHEBI:59789"/>
        <dbReference type="ChEBI" id="CHEBI:140311"/>
    </reaction>
</comment>
<dbReference type="Proteomes" id="UP000271472">
    <property type="component" value="Unassembled WGS sequence"/>
</dbReference>
<dbReference type="InterPro" id="IPR013785">
    <property type="entry name" value="Aldolase_TIM"/>
</dbReference>
<evidence type="ECO:0000256" key="2">
    <source>
        <dbReference type="ARBA" id="ARBA00003852"/>
    </source>
</evidence>
<dbReference type="EMBL" id="QIBZ01000003">
    <property type="protein sequence ID" value="RNM36578.1"/>
    <property type="molecule type" value="Genomic_DNA"/>
</dbReference>
<dbReference type="RefSeq" id="WP_114616206.1">
    <property type="nucleotide sequence ID" value="NZ_DBEZRV010000052.1"/>
</dbReference>
<reference evidence="13 15" key="1">
    <citation type="journal article" date="2018" name="Elife">
        <title>Discovery and characterization of a prevalent human gut bacterial enzyme sufficient for the inactivation of a family of plant toxins.</title>
        <authorList>
            <person name="Koppel N."/>
            <person name="Bisanz J.E."/>
            <person name="Pandelia M.E."/>
            <person name="Turnbaugh P.J."/>
            <person name="Balskus E.P."/>
        </authorList>
    </citation>
    <scope>NUCLEOTIDE SEQUENCE [LARGE SCALE GENOMIC DNA]</scope>
    <source>
        <strain evidence="13 15">OB21 GAM31</strain>
    </source>
</reference>
<dbReference type="SFLD" id="SFLDS00029">
    <property type="entry name" value="Radical_SAM"/>
    <property type="match status" value="1"/>
</dbReference>
<name>A0A369LCH1_9ACTN</name>
<reference evidence="14" key="3">
    <citation type="journal article" date="2019" name="Microbiol. Resour. Announc.">
        <title>Draft Genome Sequences of Type Strains of Gordonibacter faecihominis, Paraeggerthella hongkongensis, Parvibacter caecicola,Slackia equolifaciens, Slackia faecicanis, and Slackia isoflavoniconvertens.</title>
        <authorList>
            <person name="Danylec N."/>
            <person name="Stoll D.A."/>
            <person name="Dotsch A."/>
            <person name="Huch M."/>
        </authorList>
    </citation>
    <scope>NUCLEOTIDE SEQUENCE</scope>
    <source>
        <strain evidence="14">DSM 22006</strain>
    </source>
</reference>
<dbReference type="PIRSF" id="PIRSF000368">
    <property type="entry name" value="NrdG"/>
    <property type="match status" value="1"/>
</dbReference>
<organism evidence="13 15">
    <name type="scientific">Slackia isoflavoniconvertens</name>
    <dbReference type="NCBI Taxonomy" id="572010"/>
    <lineage>
        <taxon>Bacteria</taxon>
        <taxon>Bacillati</taxon>
        <taxon>Actinomycetota</taxon>
        <taxon>Coriobacteriia</taxon>
        <taxon>Eggerthellales</taxon>
        <taxon>Eggerthellaceae</taxon>
        <taxon>Slackia</taxon>
    </lineage>
</organism>
<gene>
    <name evidence="13" type="primary">nrdG</name>
    <name evidence="13" type="ORF">C1881_08915</name>
    <name evidence="14" type="ORF">DMP05_02010</name>
</gene>
<evidence type="ECO:0000256" key="11">
    <source>
        <dbReference type="ARBA" id="ARBA00047365"/>
    </source>
</evidence>
<evidence type="ECO:0000256" key="10">
    <source>
        <dbReference type="ARBA" id="ARBA00023014"/>
    </source>
</evidence>
<dbReference type="Gene3D" id="3.20.20.70">
    <property type="entry name" value="Aldolase class I"/>
    <property type="match status" value="1"/>
</dbReference>
<dbReference type="InterPro" id="IPR001989">
    <property type="entry name" value="Radical_activat_CS"/>
</dbReference>
<keyword evidence="16" id="KW-1185">Reference proteome</keyword>
<evidence type="ECO:0000256" key="9">
    <source>
        <dbReference type="ARBA" id="ARBA00023004"/>
    </source>
</evidence>
<proteinExistence type="inferred from homology"/>
<evidence type="ECO:0000256" key="5">
    <source>
        <dbReference type="ARBA" id="ARBA00022485"/>
    </source>
</evidence>
<evidence type="ECO:0000256" key="8">
    <source>
        <dbReference type="ARBA" id="ARBA00023002"/>
    </source>
</evidence>
<evidence type="ECO:0000256" key="12">
    <source>
        <dbReference type="PIRNR" id="PIRNR000368"/>
    </source>
</evidence>
<dbReference type="GO" id="GO:0043365">
    <property type="term" value="F:[formate-C-acetyltransferase]-activating enzyme activity"/>
    <property type="evidence" value="ECO:0007669"/>
    <property type="project" value="InterPro"/>
</dbReference>
<dbReference type="GO" id="GO:0004748">
    <property type="term" value="F:ribonucleoside-diphosphate reductase activity, thioredoxin disulfide as acceptor"/>
    <property type="evidence" value="ECO:0007669"/>
    <property type="project" value="TreeGrafter"/>
</dbReference>
<dbReference type="SUPFAM" id="SSF102114">
    <property type="entry name" value="Radical SAM enzymes"/>
    <property type="match status" value="1"/>
</dbReference>
<accession>A0A369LCH1</accession>
<dbReference type="CDD" id="cd01335">
    <property type="entry name" value="Radical_SAM"/>
    <property type="match status" value="1"/>
</dbReference>
<dbReference type="NCBIfam" id="TIGR02491">
    <property type="entry name" value="NrdG"/>
    <property type="match status" value="1"/>
</dbReference>
<evidence type="ECO:0000256" key="4">
    <source>
        <dbReference type="ARBA" id="ARBA00014281"/>
    </source>
</evidence>
<dbReference type="PANTHER" id="PTHR30352:SF2">
    <property type="entry name" value="ANAEROBIC RIBONUCLEOSIDE-TRIPHOSPHATE REDUCTASE-ACTIVATING PROTEIN"/>
    <property type="match status" value="1"/>
</dbReference>
<comment type="caution">
    <text evidence="13">The sequence shown here is derived from an EMBL/GenBank/DDBJ whole genome shotgun (WGS) entry which is preliminary data.</text>
</comment>
<dbReference type="InterPro" id="IPR058240">
    <property type="entry name" value="rSAM_sf"/>
</dbReference>
<protein>
    <recommendedName>
        <fullName evidence="4 12">Anaerobic ribonucleoside-triphosphate reductase-activating protein</fullName>
        <ecNumber evidence="12">1.97.1.-</ecNumber>
    </recommendedName>
</protein>
<comment type="similarity">
    <text evidence="3 12">Belongs to the organic radical-activating enzymes family.</text>
</comment>
<dbReference type="GO" id="GO:0051539">
    <property type="term" value="F:4 iron, 4 sulfur cluster binding"/>
    <property type="evidence" value="ECO:0007669"/>
    <property type="project" value="UniProtKB-KW"/>
</dbReference>
<evidence type="ECO:0000313" key="16">
    <source>
        <dbReference type="Proteomes" id="UP000271472"/>
    </source>
</evidence>
<dbReference type="SFLD" id="SFLDG01063">
    <property type="entry name" value="activating_enzymes__group_1"/>
    <property type="match status" value="1"/>
</dbReference>
<dbReference type="AlphaFoldDB" id="A0A369LCH1"/>
<dbReference type="GeneID" id="98663008"/>
<dbReference type="Proteomes" id="UP000253975">
    <property type="component" value="Unassembled WGS sequence"/>
</dbReference>
<dbReference type="GO" id="GO:0046872">
    <property type="term" value="F:metal ion binding"/>
    <property type="evidence" value="ECO:0007669"/>
    <property type="project" value="UniProtKB-KW"/>
</dbReference>
<keyword evidence="5" id="KW-0004">4Fe-4S</keyword>
<evidence type="ECO:0000313" key="14">
    <source>
        <dbReference type="EMBL" id="RNM36578.1"/>
    </source>
</evidence>
<keyword evidence="10" id="KW-0411">Iron-sulfur</keyword>
<dbReference type="EMBL" id="PPTO01000017">
    <property type="protein sequence ID" value="RDB55906.1"/>
    <property type="molecule type" value="Genomic_DNA"/>
</dbReference>
<keyword evidence="6" id="KW-0949">S-adenosyl-L-methionine</keyword>
<keyword evidence="8 12" id="KW-0560">Oxidoreductase</keyword>
<evidence type="ECO:0000313" key="13">
    <source>
        <dbReference type="EMBL" id="RDB55906.1"/>
    </source>
</evidence>